<evidence type="ECO:0000256" key="1">
    <source>
        <dbReference type="SAM" id="Phobius"/>
    </source>
</evidence>
<dbReference type="GeneID" id="6996056"/>
<dbReference type="EMBL" id="DS989730">
    <property type="protein sequence ID" value="EEA06810.1"/>
    <property type="molecule type" value="Genomic_DNA"/>
</dbReference>
<accession>B6AF43</accession>
<protein>
    <submittedName>
        <fullName evidence="2">Uncharacterized protein</fullName>
    </submittedName>
</protein>
<dbReference type="OMA" id="NELERCC"/>
<organism evidence="2 3">
    <name type="scientific">Cryptosporidium muris (strain RN66)</name>
    <dbReference type="NCBI Taxonomy" id="441375"/>
    <lineage>
        <taxon>Eukaryota</taxon>
        <taxon>Sar</taxon>
        <taxon>Alveolata</taxon>
        <taxon>Apicomplexa</taxon>
        <taxon>Conoidasida</taxon>
        <taxon>Coccidia</taxon>
        <taxon>Eucoccidiorida</taxon>
        <taxon>Eimeriorina</taxon>
        <taxon>Cryptosporidiidae</taxon>
        <taxon>Cryptosporidium</taxon>
    </lineage>
</organism>
<feature type="transmembrane region" description="Helical" evidence="1">
    <location>
        <begin position="163"/>
        <end position="182"/>
    </location>
</feature>
<gene>
    <name evidence="2" type="ORF">CMU_014860</name>
</gene>
<dbReference type="Gene3D" id="3.30.40.10">
    <property type="entry name" value="Zinc/RING finger domain, C3HC4 (zinc finger)"/>
    <property type="match status" value="1"/>
</dbReference>
<evidence type="ECO:0000313" key="2">
    <source>
        <dbReference type="EMBL" id="EEA06810.1"/>
    </source>
</evidence>
<reference evidence="2" key="1">
    <citation type="submission" date="2008-06" db="EMBL/GenBank/DDBJ databases">
        <authorList>
            <person name="Lorenzi H."/>
            <person name="Inman J."/>
            <person name="Miller J."/>
            <person name="Schobel S."/>
            <person name="Amedeo P."/>
            <person name="Caler E.V."/>
            <person name="da Silva J."/>
        </authorList>
    </citation>
    <scope>NUCLEOTIDE SEQUENCE [LARGE SCALE GENOMIC DNA]</scope>
    <source>
        <strain evidence="2">RN66</strain>
    </source>
</reference>
<keyword evidence="1" id="KW-0812">Transmembrane</keyword>
<dbReference type="AlphaFoldDB" id="B6AF43"/>
<feature type="transmembrane region" description="Helical" evidence="1">
    <location>
        <begin position="133"/>
        <end position="151"/>
    </location>
</feature>
<dbReference type="Proteomes" id="UP000001460">
    <property type="component" value="Unassembled WGS sequence"/>
</dbReference>
<keyword evidence="1" id="KW-1133">Transmembrane helix</keyword>
<dbReference type="OrthoDB" id="429628at2759"/>
<keyword evidence="3" id="KW-1185">Reference proteome</keyword>
<evidence type="ECO:0000313" key="3">
    <source>
        <dbReference type="Proteomes" id="UP000001460"/>
    </source>
</evidence>
<dbReference type="eggNOG" id="ENOG502S8JQ">
    <property type="taxonomic scope" value="Eukaryota"/>
</dbReference>
<name>B6AF43_CRYMR</name>
<dbReference type="InterPro" id="IPR013083">
    <property type="entry name" value="Znf_RING/FYVE/PHD"/>
</dbReference>
<keyword evidence="1" id="KW-0472">Membrane</keyword>
<proteinExistence type="predicted"/>
<dbReference type="VEuPathDB" id="CryptoDB:CMU_014860"/>
<sequence length="206" mass="23699">MDHYVSINEEITNKQGDYCFICLEDSSNNELERCCTQCYAVVHKECWLRWNRSQRIAAIRSTVLGESIRETTLCTICRSGSVYIDEDDTLDFNWTFNHGLIRQFLYFVAERVGSRSYLTQIGLNDHPLCNSKILAINGLILTIIFMCILHQDLSPSSKTVIGIILWTYTAMVIQLLLLAGIYRKQILRELCIPEPHLDDSLQDAQN</sequence>
<dbReference type="RefSeq" id="XP_002141159.1">
    <property type="nucleotide sequence ID" value="XM_002141123.1"/>
</dbReference>